<gene>
    <name evidence="9" type="ORF">H9758_07315</name>
</gene>
<dbReference type="SUPFAM" id="SSF52172">
    <property type="entry name" value="CheY-like"/>
    <property type="match status" value="1"/>
</dbReference>
<feature type="modified residue" description="4-aspartylphosphate" evidence="6">
    <location>
        <position position="56"/>
    </location>
</feature>
<name>A0A9D2NP19_9FIRM</name>
<dbReference type="InterPro" id="IPR009057">
    <property type="entry name" value="Homeodomain-like_sf"/>
</dbReference>
<keyword evidence="6" id="KW-0597">Phosphoprotein</keyword>
<dbReference type="Proteomes" id="UP000823890">
    <property type="component" value="Unassembled WGS sequence"/>
</dbReference>
<dbReference type="PANTHER" id="PTHR43280">
    <property type="entry name" value="ARAC-FAMILY TRANSCRIPTIONAL REGULATOR"/>
    <property type="match status" value="1"/>
</dbReference>
<dbReference type="GO" id="GO:0003700">
    <property type="term" value="F:DNA-binding transcription factor activity"/>
    <property type="evidence" value="ECO:0007669"/>
    <property type="project" value="InterPro"/>
</dbReference>
<evidence type="ECO:0000259" key="7">
    <source>
        <dbReference type="PROSITE" id="PS01124"/>
    </source>
</evidence>
<dbReference type="Pfam" id="PF12833">
    <property type="entry name" value="HTH_18"/>
    <property type="match status" value="1"/>
</dbReference>
<evidence type="ECO:0000313" key="10">
    <source>
        <dbReference type="Proteomes" id="UP000823890"/>
    </source>
</evidence>
<evidence type="ECO:0000256" key="2">
    <source>
        <dbReference type="ARBA" id="ARBA00023015"/>
    </source>
</evidence>
<dbReference type="GO" id="GO:0043565">
    <property type="term" value="F:sequence-specific DNA binding"/>
    <property type="evidence" value="ECO:0007669"/>
    <property type="project" value="InterPro"/>
</dbReference>
<reference evidence="9" key="2">
    <citation type="submission" date="2021-04" db="EMBL/GenBank/DDBJ databases">
        <authorList>
            <person name="Gilroy R."/>
        </authorList>
    </citation>
    <scope>NUCLEOTIDE SEQUENCE</scope>
    <source>
        <strain evidence="9">ChiW19-954</strain>
    </source>
</reference>
<dbReference type="EMBL" id="DWWO01000091">
    <property type="protein sequence ID" value="HJC34389.1"/>
    <property type="molecule type" value="Genomic_DNA"/>
</dbReference>
<dbReference type="InterPro" id="IPR011006">
    <property type="entry name" value="CheY-like_superfamily"/>
</dbReference>
<dbReference type="Pfam" id="PF00072">
    <property type="entry name" value="Response_reg"/>
    <property type="match status" value="1"/>
</dbReference>
<dbReference type="InterPro" id="IPR018062">
    <property type="entry name" value="HTH_AraC-typ_CS"/>
</dbReference>
<feature type="domain" description="HTH araC/xylS-type" evidence="7">
    <location>
        <begin position="417"/>
        <end position="515"/>
    </location>
</feature>
<keyword evidence="2" id="KW-0805">Transcription regulation</keyword>
<evidence type="ECO:0000256" key="4">
    <source>
        <dbReference type="ARBA" id="ARBA00023163"/>
    </source>
</evidence>
<comment type="caution">
    <text evidence="9">The sequence shown here is derived from an EMBL/GenBank/DDBJ whole genome shotgun (WGS) entry which is preliminary data.</text>
</comment>
<sequence>MNKIKLIIVDDELTSRNTIKKLLENNDVYEVAEDFQNGKMALDWLRRNSADIMLCDMQMPEMSGVELMRSVHVIDEYLPVIAISGFDDFNYVRGSLVNGASNYILKHELTQKKLLYVLDQVRERFRIKPADGEIYHRRGYCIYDPKEFCAGKIRELLQSKYIDFSVNNVIAIAIGPDYRFGTDRHADEYRKEISDAVIDMLSQMLGDQYPYLIHVTRRGHLLLLISFYEEKSTLYMMNVVVNLTRRIRNQMIRMIDITSTIVSGDIQKNLDQAVEQAWRMDSLLDDKLYLGGNRSMSEAVTKKVEYSDSQLPESLWSQLEYELKNHMDDYIHTVRDMLDLMENERYCYHNVMRSTARIFSLFEHYGVLEKEEADAVERRLKMFEEYRDIRSEILEMLYRKERGRRYSNEAGYSPQIMRVLEYIGQNYMSDISLEKCAEMTGISYTYLSKAFKRETGMRFVEYLNRQRVKKAKSLLIRQDVPMKNIAELSGFRNYNYFFKVFKEIEGMTPTEFLTKN</sequence>
<dbReference type="AlphaFoldDB" id="A0A9D2NP19"/>
<evidence type="ECO:0000256" key="6">
    <source>
        <dbReference type="PROSITE-ProRule" id="PRU00169"/>
    </source>
</evidence>
<dbReference type="InterPro" id="IPR018060">
    <property type="entry name" value="HTH_AraC"/>
</dbReference>
<dbReference type="Gene3D" id="3.40.50.2300">
    <property type="match status" value="1"/>
</dbReference>
<dbReference type="PROSITE" id="PS01124">
    <property type="entry name" value="HTH_ARAC_FAMILY_2"/>
    <property type="match status" value="1"/>
</dbReference>
<dbReference type="InterPro" id="IPR001789">
    <property type="entry name" value="Sig_transdc_resp-reg_receiver"/>
</dbReference>
<dbReference type="SUPFAM" id="SSF46689">
    <property type="entry name" value="Homeodomain-like"/>
    <property type="match status" value="2"/>
</dbReference>
<evidence type="ECO:0000313" key="9">
    <source>
        <dbReference type="EMBL" id="HJC34389.1"/>
    </source>
</evidence>
<comment type="function">
    <text evidence="5">May play the central regulatory role in sporulation. It may be an element of the effector pathway responsible for the activation of sporulation genes in response to nutritional stress. Spo0A may act in concert with spo0H (a sigma factor) to control the expression of some genes that are critical to the sporulation process.</text>
</comment>
<keyword evidence="3" id="KW-0238">DNA-binding</keyword>
<reference evidence="9" key="1">
    <citation type="journal article" date="2021" name="PeerJ">
        <title>Extensive microbial diversity within the chicken gut microbiome revealed by metagenomics and culture.</title>
        <authorList>
            <person name="Gilroy R."/>
            <person name="Ravi A."/>
            <person name="Getino M."/>
            <person name="Pursley I."/>
            <person name="Horton D.L."/>
            <person name="Alikhan N.F."/>
            <person name="Baker D."/>
            <person name="Gharbi K."/>
            <person name="Hall N."/>
            <person name="Watson M."/>
            <person name="Adriaenssens E.M."/>
            <person name="Foster-Nyarko E."/>
            <person name="Jarju S."/>
            <person name="Secka A."/>
            <person name="Antonio M."/>
            <person name="Oren A."/>
            <person name="Chaudhuri R.R."/>
            <person name="La Ragione R."/>
            <person name="Hildebrand F."/>
            <person name="Pallen M.J."/>
        </authorList>
    </citation>
    <scope>NUCLEOTIDE SEQUENCE</scope>
    <source>
        <strain evidence="9">ChiW19-954</strain>
    </source>
</reference>
<organism evidence="9 10">
    <name type="scientific">Candidatus Mediterraneibacter faecipullorum</name>
    <dbReference type="NCBI Taxonomy" id="2838670"/>
    <lineage>
        <taxon>Bacteria</taxon>
        <taxon>Bacillati</taxon>
        <taxon>Bacillota</taxon>
        <taxon>Clostridia</taxon>
        <taxon>Lachnospirales</taxon>
        <taxon>Lachnospiraceae</taxon>
        <taxon>Mediterraneibacter</taxon>
    </lineage>
</organism>
<dbReference type="PROSITE" id="PS00041">
    <property type="entry name" value="HTH_ARAC_FAMILY_1"/>
    <property type="match status" value="1"/>
</dbReference>
<evidence type="ECO:0000256" key="1">
    <source>
        <dbReference type="ARBA" id="ARBA00018672"/>
    </source>
</evidence>
<evidence type="ECO:0000256" key="3">
    <source>
        <dbReference type="ARBA" id="ARBA00023125"/>
    </source>
</evidence>
<dbReference type="Gene3D" id="1.10.10.60">
    <property type="entry name" value="Homeodomain-like"/>
    <property type="match status" value="2"/>
</dbReference>
<feature type="domain" description="Response regulatory" evidence="8">
    <location>
        <begin position="5"/>
        <end position="121"/>
    </location>
</feature>
<accession>A0A9D2NP19</accession>
<evidence type="ECO:0000256" key="5">
    <source>
        <dbReference type="ARBA" id="ARBA00024867"/>
    </source>
</evidence>
<dbReference type="SMART" id="SM00448">
    <property type="entry name" value="REC"/>
    <property type="match status" value="1"/>
</dbReference>
<dbReference type="PANTHER" id="PTHR43280:SF28">
    <property type="entry name" value="HTH-TYPE TRANSCRIPTIONAL ACTIVATOR RHAS"/>
    <property type="match status" value="1"/>
</dbReference>
<protein>
    <recommendedName>
        <fullName evidence="1">Stage 0 sporulation protein A homolog</fullName>
    </recommendedName>
</protein>
<dbReference type="PROSITE" id="PS50110">
    <property type="entry name" value="RESPONSE_REGULATORY"/>
    <property type="match status" value="1"/>
</dbReference>
<dbReference type="GO" id="GO:0000160">
    <property type="term" value="P:phosphorelay signal transduction system"/>
    <property type="evidence" value="ECO:0007669"/>
    <property type="project" value="InterPro"/>
</dbReference>
<evidence type="ECO:0000259" key="8">
    <source>
        <dbReference type="PROSITE" id="PS50110"/>
    </source>
</evidence>
<dbReference type="SMART" id="SM00342">
    <property type="entry name" value="HTH_ARAC"/>
    <property type="match status" value="1"/>
</dbReference>
<proteinExistence type="predicted"/>
<keyword evidence="4" id="KW-0804">Transcription</keyword>